<dbReference type="AlphaFoldDB" id="A0A6G5A215"/>
<proteinExistence type="predicted"/>
<dbReference type="EMBL" id="GIKN01002778">
    <property type="protein sequence ID" value="NIE45051.1"/>
    <property type="molecule type" value="Transcribed_RNA"/>
</dbReference>
<protein>
    <submittedName>
        <fullName evidence="1">Uncharacterized protein</fullName>
    </submittedName>
</protein>
<accession>A0A6G5A215</accession>
<evidence type="ECO:0000313" key="1">
    <source>
        <dbReference type="EMBL" id="NIE45051.1"/>
    </source>
</evidence>
<sequence>MTPDLCIIFNSLFSRLSQGWLTDAPPFLCIRKASTISCVSLLLYLKMTEASFMGFCELSVLMCAHVRHLMWFTFFACLCDKFNCRSVDVVSPLFRVSLFSAL</sequence>
<reference evidence="1" key="1">
    <citation type="submission" date="2020-03" db="EMBL/GenBank/DDBJ databases">
        <title>A transcriptome and proteome of the tick Rhipicephalus microplus shaped by the genetic composition of its hosts and developmental stage.</title>
        <authorList>
            <person name="Garcia G.R."/>
            <person name="Ribeiro J.M.C."/>
            <person name="Maruyama S.R."/>
            <person name="Gardinasse L.G."/>
            <person name="Nelson K."/>
            <person name="Ferreira B.R."/>
            <person name="Andrade T.G."/>
            <person name="Santos I.K.F.M."/>
        </authorList>
    </citation>
    <scope>NUCLEOTIDE SEQUENCE</scope>
    <source>
        <strain evidence="1">NSGR</strain>
        <tissue evidence="1">Salivary glands</tissue>
    </source>
</reference>
<name>A0A6G5A215_RHIMP</name>
<organism evidence="1">
    <name type="scientific">Rhipicephalus microplus</name>
    <name type="common">Cattle tick</name>
    <name type="synonym">Boophilus microplus</name>
    <dbReference type="NCBI Taxonomy" id="6941"/>
    <lineage>
        <taxon>Eukaryota</taxon>
        <taxon>Metazoa</taxon>
        <taxon>Ecdysozoa</taxon>
        <taxon>Arthropoda</taxon>
        <taxon>Chelicerata</taxon>
        <taxon>Arachnida</taxon>
        <taxon>Acari</taxon>
        <taxon>Parasitiformes</taxon>
        <taxon>Ixodida</taxon>
        <taxon>Ixodoidea</taxon>
        <taxon>Ixodidae</taxon>
        <taxon>Rhipicephalinae</taxon>
        <taxon>Rhipicephalus</taxon>
        <taxon>Boophilus</taxon>
    </lineage>
</organism>